<feature type="transmembrane region" description="Helical" evidence="1">
    <location>
        <begin position="88"/>
        <end position="106"/>
    </location>
</feature>
<dbReference type="EMBL" id="SNXZ01000011">
    <property type="protein sequence ID" value="TDP89898.1"/>
    <property type="molecule type" value="Genomic_DNA"/>
</dbReference>
<sequence length="339" mass="34729">MIRAGLVAVVAGVAGLLAHLVVAVPPHTADLVAGGSWAAIGIGVLLILTELAQNGFGVGVFPLALGIAVMVAQRVTHFADRIHVTQPWLGIVVAVLVGIGAIAVALADDGDDAFIRLPFFAVASLLADILVDFGPGWDELVNVSTAFFIAAAAVAGAYIAAFGDVGPMDEYPDRWMVTATVGAGLAAVLITIMASFELARFVDVVLTLVAVLGGYLVVPLAGLFSLQLAVRNADAEDVGDAVDAMERGGAAIGALIAGYVAVAAALALFLWGPPLWLVIILVITAAGAAAAASWCGYRAYTELARLIRSGADHPRISAVLDELRRSGPVFRLLPGQGKP</sequence>
<name>A0A4V3CXE3_LABRH</name>
<proteinExistence type="predicted"/>
<reference evidence="2 3" key="1">
    <citation type="submission" date="2019-03" db="EMBL/GenBank/DDBJ databases">
        <title>Genomic Encyclopedia of Type Strains, Phase IV (KMG-IV): sequencing the most valuable type-strain genomes for metagenomic binning, comparative biology and taxonomic classification.</title>
        <authorList>
            <person name="Goeker M."/>
        </authorList>
    </citation>
    <scope>NUCLEOTIDE SEQUENCE [LARGE SCALE GENOMIC DNA]</scope>
    <source>
        <strain evidence="2 3">DSM 45361</strain>
    </source>
</reference>
<feature type="transmembrane region" description="Helical" evidence="1">
    <location>
        <begin position="250"/>
        <end position="270"/>
    </location>
</feature>
<evidence type="ECO:0000256" key="1">
    <source>
        <dbReference type="SAM" id="Phobius"/>
    </source>
</evidence>
<organism evidence="2 3">
    <name type="scientific">Labedaea rhizosphaerae</name>
    <dbReference type="NCBI Taxonomy" id="598644"/>
    <lineage>
        <taxon>Bacteria</taxon>
        <taxon>Bacillati</taxon>
        <taxon>Actinomycetota</taxon>
        <taxon>Actinomycetes</taxon>
        <taxon>Pseudonocardiales</taxon>
        <taxon>Pseudonocardiaceae</taxon>
        <taxon>Labedaea</taxon>
    </lineage>
</organism>
<evidence type="ECO:0000313" key="2">
    <source>
        <dbReference type="EMBL" id="TDP89898.1"/>
    </source>
</evidence>
<feature type="transmembrane region" description="Helical" evidence="1">
    <location>
        <begin position="208"/>
        <end position="230"/>
    </location>
</feature>
<keyword evidence="1" id="KW-1133">Transmembrane helix</keyword>
<keyword evidence="1" id="KW-0472">Membrane</keyword>
<dbReference type="OrthoDB" id="3691580at2"/>
<dbReference type="AlphaFoldDB" id="A0A4V3CXE3"/>
<feature type="transmembrane region" description="Helical" evidence="1">
    <location>
        <begin position="276"/>
        <end position="297"/>
    </location>
</feature>
<keyword evidence="1" id="KW-0812">Transmembrane</keyword>
<dbReference type="RefSeq" id="WP_133854179.1">
    <property type="nucleotide sequence ID" value="NZ_SNXZ01000011.1"/>
</dbReference>
<feature type="transmembrane region" description="Helical" evidence="1">
    <location>
        <begin position="56"/>
        <end position="76"/>
    </location>
</feature>
<feature type="transmembrane region" description="Helical" evidence="1">
    <location>
        <begin position="33"/>
        <end position="49"/>
    </location>
</feature>
<gene>
    <name evidence="2" type="ORF">EV186_11123</name>
</gene>
<feature type="transmembrane region" description="Helical" evidence="1">
    <location>
        <begin position="175"/>
        <end position="196"/>
    </location>
</feature>
<evidence type="ECO:0000313" key="3">
    <source>
        <dbReference type="Proteomes" id="UP000295444"/>
    </source>
</evidence>
<dbReference type="Proteomes" id="UP000295444">
    <property type="component" value="Unassembled WGS sequence"/>
</dbReference>
<feature type="transmembrane region" description="Helical" evidence="1">
    <location>
        <begin position="143"/>
        <end position="163"/>
    </location>
</feature>
<accession>A0A4V3CXE3</accession>
<protein>
    <submittedName>
        <fullName evidence="2">Uncharacterized protein</fullName>
    </submittedName>
</protein>
<keyword evidence="3" id="KW-1185">Reference proteome</keyword>
<comment type="caution">
    <text evidence="2">The sequence shown here is derived from an EMBL/GenBank/DDBJ whole genome shotgun (WGS) entry which is preliminary data.</text>
</comment>
<feature type="transmembrane region" description="Helical" evidence="1">
    <location>
        <begin position="113"/>
        <end position="131"/>
    </location>
</feature>